<dbReference type="Gene3D" id="1.20.120.740">
    <property type="entry name" value="YgfB uncharacterised protein family UPF0149, PF03695"/>
    <property type="match status" value="1"/>
</dbReference>
<dbReference type="EMBL" id="CP040324">
    <property type="protein sequence ID" value="QHB29524.1"/>
    <property type="molecule type" value="Genomic_DNA"/>
</dbReference>
<sequence>MLPALSEKELARLEDLLITYGNDYSVLNLAELNGFFTALASSPVTVYPEQWLPAVAGGKVPKFKKPAHEEAYTALMLRYANQVAEELGDDVDHFEPLFEENEGEQGNVIVMEEWCFGYMRGTQVAGWEALPPEQDQLLKAISLHGLEDNFELLDQMSEADIQACVPQVVEARAGAVPVFQQAALIRSMQ</sequence>
<dbReference type="SUPFAM" id="SSF101327">
    <property type="entry name" value="YgfB-like"/>
    <property type="match status" value="1"/>
</dbReference>
<evidence type="ECO:0000313" key="1">
    <source>
        <dbReference type="EMBL" id="QHB29524.1"/>
    </source>
</evidence>
<organism evidence="1 2">
    <name type="scientific">Pseudomonas monteilii</name>
    <dbReference type="NCBI Taxonomy" id="76759"/>
    <lineage>
        <taxon>Bacteria</taxon>
        <taxon>Pseudomonadati</taxon>
        <taxon>Pseudomonadota</taxon>
        <taxon>Gammaproteobacteria</taxon>
        <taxon>Pseudomonadales</taxon>
        <taxon>Pseudomonadaceae</taxon>
        <taxon>Pseudomonas</taxon>
    </lineage>
</organism>
<dbReference type="InterPro" id="IPR036255">
    <property type="entry name" value="YgfB-like_sf"/>
</dbReference>
<name>A0AAE6V3L2_9PSED</name>
<dbReference type="Proteomes" id="UP000464593">
    <property type="component" value="Chromosome"/>
</dbReference>
<reference evidence="1 2" key="1">
    <citation type="submission" date="2019-05" db="EMBL/GenBank/DDBJ databases">
        <title>Complete genome sequence of Pseudomonas Pseudomonas resinovorans.</title>
        <authorList>
            <person name="Chen H.-P."/>
        </authorList>
    </citation>
    <scope>NUCLEOTIDE SEQUENCE [LARGE SCALE GENOMIC DNA]</scope>
    <source>
        <strain evidence="1 2">TCU-CK1</strain>
    </source>
</reference>
<accession>A0AAE6V3L2</accession>
<dbReference type="NCBIfam" id="NF007704">
    <property type="entry name" value="PRK10396.1"/>
    <property type="match status" value="1"/>
</dbReference>
<evidence type="ECO:0000313" key="2">
    <source>
        <dbReference type="Proteomes" id="UP000464593"/>
    </source>
</evidence>
<protein>
    <submittedName>
        <fullName evidence="1">Metal-binding protein</fullName>
    </submittedName>
</protein>
<dbReference type="Pfam" id="PF03695">
    <property type="entry name" value="UPF0149"/>
    <property type="match status" value="1"/>
</dbReference>
<dbReference type="NCBIfam" id="TIGR02292">
    <property type="entry name" value="ygfB_yecA"/>
    <property type="match status" value="1"/>
</dbReference>
<dbReference type="InterPro" id="IPR011978">
    <property type="entry name" value="YgfB-like"/>
</dbReference>
<gene>
    <name evidence="1" type="ORF">TCK1_4178</name>
</gene>
<dbReference type="AlphaFoldDB" id="A0AAE6V3L2"/>
<proteinExistence type="predicted"/>